<organism evidence="2 3">
    <name type="scientific">Fusarium longipes</name>
    <dbReference type="NCBI Taxonomy" id="694270"/>
    <lineage>
        <taxon>Eukaryota</taxon>
        <taxon>Fungi</taxon>
        <taxon>Dikarya</taxon>
        <taxon>Ascomycota</taxon>
        <taxon>Pezizomycotina</taxon>
        <taxon>Sordariomycetes</taxon>
        <taxon>Hypocreomycetidae</taxon>
        <taxon>Hypocreales</taxon>
        <taxon>Nectriaceae</taxon>
        <taxon>Fusarium</taxon>
    </lineage>
</organism>
<dbReference type="STRING" id="694270.A0A395SNR2"/>
<feature type="compositionally biased region" description="Polar residues" evidence="1">
    <location>
        <begin position="67"/>
        <end position="85"/>
    </location>
</feature>
<evidence type="ECO:0000313" key="2">
    <source>
        <dbReference type="EMBL" id="RGP73777.1"/>
    </source>
</evidence>
<feature type="compositionally biased region" description="Low complexity" evidence="1">
    <location>
        <begin position="51"/>
        <end position="65"/>
    </location>
</feature>
<comment type="caution">
    <text evidence="2">The sequence shown here is derived from an EMBL/GenBank/DDBJ whole genome shotgun (WGS) entry which is preliminary data.</text>
</comment>
<keyword evidence="3" id="KW-1185">Reference proteome</keyword>
<name>A0A395SNR2_9HYPO</name>
<sequence>MDNPLNYERRERPSRAAAPTKNMKDPDSEDDDKPIKPRVPSSAEVIRSDSVDTSPGSSLVSSPDSITVISRPNSALSMATLNRPSSPKKRNSTENESDSPTKKARRIVLKTSKSSQAVTPVPSQAEDASSTPSIVSEMDTVVSYLKSLQQQVIQREVDHDQDKKKLASIEQALQDARAGKSNLSQSDDLHIRKENQELHEENQELAKQVSRLKHKVSAMRYGSIDPDGFKVMDFEVQNEWNGIAFDIRNFVFQVLTKRPYRESAPRGANQNDVQALKKHLAKDADTAPYHFQRYIWLHLIKDVFQAGKATWGGPAGNAFHRYCLDISEIDFVGMEKLSQFKAGQAAMLSKSFDENNREQAKDIAREMALTLDIFMDLNEKGKENGQCPKKRLMAIVRKAVELNDVFLRSRAFFLTNWLMDDFEWADVKICHRSGETDGEEEVDIEISPRLRKIGNADGRKFHQALELCKPMVTVVHR</sequence>
<dbReference type="EMBL" id="PXOG01000134">
    <property type="protein sequence ID" value="RGP73777.1"/>
    <property type="molecule type" value="Genomic_DNA"/>
</dbReference>
<evidence type="ECO:0000256" key="1">
    <source>
        <dbReference type="SAM" id="MobiDB-lite"/>
    </source>
</evidence>
<proteinExistence type="predicted"/>
<reference evidence="2 3" key="1">
    <citation type="journal article" date="2018" name="PLoS Pathog.">
        <title>Evolution of structural diversity of trichothecenes, a family of toxins produced by plant pathogenic and entomopathogenic fungi.</title>
        <authorList>
            <person name="Proctor R.H."/>
            <person name="McCormick S.P."/>
            <person name="Kim H.S."/>
            <person name="Cardoza R.E."/>
            <person name="Stanley A.M."/>
            <person name="Lindo L."/>
            <person name="Kelly A."/>
            <person name="Brown D.W."/>
            <person name="Lee T."/>
            <person name="Vaughan M.M."/>
            <person name="Alexander N.J."/>
            <person name="Busman M."/>
            <person name="Gutierrez S."/>
        </authorList>
    </citation>
    <scope>NUCLEOTIDE SEQUENCE [LARGE SCALE GENOMIC DNA]</scope>
    <source>
        <strain evidence="2 3">NRRL 20695</strain>
    </source>
</reference>
<evidence type="ECO:0000313" key="3">
    <source>
        <dbReference type="Proteomes" id="UP000266234"/>
    </source>
</evidence>
<feature type="region of interest" description="Disordered" evidence="1">
    <location>
        <begin position="1"/>
        <end position="131"/>
    </location>
</feature>
<dbReference type="Proteomes" id="UP000266234">
    <property type="component" value="Unassembled WGS sequence"/>
</dbReference>
<accession>A0A395SNR2</accession>
<gene>
    <name evidence="2" type="ORF">FLONG3_6198</name>
</gene>
<protein>
    <submittedName>
        <fullName evidence="2">Uncharacterized protein</fullName>
    </submittedName>
</protein>
<dbReference type="AlphaFoldDB" id="A0A395SNR2"/>
<dbReference type="OrthoDB" id="442176at2759"/>
<feature type="compositionally biased region" description="Polar residues" evidence="1">
    <location>
        <begin position="111"/>
        <end position="131"/>
    </location>
</feature>